<reference evidence="2 3" key="1">
    <citation type="submission" date="2014-06" db="EMBL/GenBank/DDBJ databases">
        <title>Whole Genome Sequences of Three Symbiotic Endozoicomonas Bacteria.</title>
        <authorList>
            <person name="Neave M.J."/>
            <person name="Apprill A."/>
            <person name="Voolstra C.R."/>
        </authorList>
    </citation>
    <scope>NUCLEOTIDE SEQUENCE [LARGE SCALE GENOMIC DNA]</scope>
    <source>
        <strain evidence="2 3">DSM 25634</strain>
    </source>
</reference>
<protein>
    <submittedName>
        <fullName evidence="2">Uncharacterized protein</fullName>
    </submittedName>
</protein>
<dbReference type="Proteomes" id="UP000028073">
    <property type="component" value="Unassembled WGS sequence"/>
</dbReference>
<keyword evidence="1" id="KW-1133">Transmembrane helix</keyword>
<keyword evidence="3" id="KW-1185">Reference proteome</keyword>
<evidence type="ECO:0000256" key="1">
    <source>
        <dbReference type="SAM" id="Phobius"/>
    </source>
</evidence>
<sequence>MGLFSSLLAIAMFICFLACIMFVVFGQVTVRKLRKKPETKDALGTEFASGWDILNVAGALSTPRFLNKKMESSPLAFLRADSALLYKHTSRLDRILGRIFFILYSTSGFMFIGLMILDLLGFFD</sequence>
<keyword evidence="1" id="KW-0472">Membrane</keyword>
<dbReference type="OrthoDB" id="5737734at2"/>
<proteinExistence type="predicted"/>
<dbReference type="eggNOG" id="ENOG5032WJY">
    <property type="taxonomic scope" value="Bacteria"/>
</dbReference>
<keyword evidence="1" id="KW-0812">Transmembrane</keyword>
<dbReference type="STRING" id="1137799.GZ78_09720"/>
<evidence type="ECO:0000313" key="3">
    <source>
        <dbReference type="Proteomes" id="UP000028073"/>
    </source>
</evidence>
<dbReference type="EMBL" id="JOKH01000002">
    <property type="protein sequence ID" value="KEQ17904.1"/>
    <property type="molecule type" value="Genomic_DNA"/>
</dbReference>
<dbReference type="RefSeq" id="WP_034834850.1">
    <property type="nucleotide sequence ID" value="NZ_JOKH01000002.1"/>
</dbReference>
<organism evidence="2 3">
    <name type="scientific">Endozoicomonas numazuensis</name>
    <dbReference type="NCBI Taxonomy" id="1137799"/>
    <lineage>
        <taxon>Bacteria</taxon>
        <taxon>Pseudomonadati</taxon>
        <taxon>Pseudomonadota</taxon>
        <taxon>Gammaproteobacteria</taxon>
        <taxon>Oceanospirillales</taxon>
        <taxon>Endozoicomonadaceae</taxon>
        <taxon>Endozoicomonas</taxon>
    </lineage>
</organism>
<name>A0A081NHI1_9GAMM</name>
<evidence type="ECO:0000313" key="2">
    <source>
        <dbReference type="EMBL" id="KEQ17904.1"/>
    </source>
</evidence>
<dbReference type="AlphaFoldDB" id="A0A081NHI1"/>
<feature type="transmembrane region" description="Helical" evidence="1">
    <location>
        <begin position="95"/>
        <end position="117"/>
    </location>
</feature>
<feature type="transmembrane region" description="Helical" evidence="1">
    <location>
        <begin position="6"/>
        <end position="30"/>
    </location>
</feature>
<gene>
    <name evidence="2" type="ORF">GZ78_09720</name>
</gene>
<accession>A0A081NHI1</accession>
<comment type="caution">
    <text evidence="2">The sequence shown here is derived from an EMBL/GenBank/DDBJ whole genome shotgun (WGS) entry which is preliminary data.</text>
</comment>